<dbReference type="Proteomes" id="UP000005380">
    <property type="component" value="Chromosome"/>
</dbReference>
<evidence type="ECO:0008006" key="3">
    <source>
        <dbReference type="Google" id="ProtNLM"/>
    </source>
</evidence>
<dbReference type="HOGENOM" id="CLU_834030_0_0_6"/>
<organism evidence="1 2">
    <name type="scientific">Thiomicrospira aerophila AL3</name>
    <dbReference type="NCBI Taxonomy" id="717772"/>
    <lineage>
        <taxon>Bacteria</taxon>
        <taxon>Pseudomonadati</taxon>
        <taxon>Pseudomonadota</taxon>
        <taxon>Gammaproteobacteria</taxon>
        <taxon>Thiotrichales</taxon>
        <taxon>Piscirickettsiaceae</taxon>
        <taxon>Thiomicrospira</taxon>
    </lineage>
</organism>
<protein>
    <recommendedName>
        <fullName evidence="3">Phage major capsid protein</fullName>
    </recommendedName>
</protein>
<dbReference type="STRING" id="717772.THIAE_05790"/>
<gene>
    <name evidence="1" type="ORF">THIAE_05790</name>
</gene>
<dbReference type="KEGG" id="tao:THIAE_05790"/>
<accession>W0DUK6</accession>
<name>W0DUK6_9GAMM</name>
<dbReference type="EMBL" id="CP007030">
    <property type="protein sequence ID" value="AHF02260.1"/>
    <property type="molecule type" value="Genomic_DNA"/>
</dbReference>
<dbReference type="AlphaFoldDB" id="W0DUK6"/>
<sequence>MGLAQNDTQQPTNGPFETKYENLNMATLAKLLEHGKRAVARPGIERNDTFIVDKNRRNLAGVNGAMSLGRDLMPVFLDVESRIYAPGITAPAGQQTTLERKLAENSRVIEAGANLILMPEKMTAIESGGVVGFRQEPGRFVTIEPANFQAVALDPLTGEGEITAGAMPSNEAIINRDAFTQRAARFTINRATQKALGDGQLSAELMTAIALGIGRAVDAELLAAIVATTPAAFSLANAATAGIKHNELRAIVGTTGAGAQMIEGGLYAAGIKGEFSAATTATIIGAYSRAAIALGDEILFLAERTDAAGNLVVSCWFDVQALLPEPGKFWNVA</sequence>
<dbReference type="eggNOG" id="ENOG503466G">
    <property type="taxonomic scope" value="Bacteria"/>
</dbReference>
<dbReference type="InParanoid" id="W0DUK6"/>
<proteinExistence type="predicted"/>
<evidence type="ECO:0000313" key="1">
    <source>
        <dbReference type="EMBL" id="AHF02260.1"/>
    </source>
</evidence>
<reference evidence="1 2" key="1">
    <citation type="submission" date="2013-12" db="EMBL/GenBank/DDBJ databases">
        <authorList>
            <consortium name="DOE Joint Genome Institute"/>
            <person name="Kappler U."/>
            <person name="Huntemann M."/>
            <person name="Han J."/>
            <person name="Chen A."/>
            <person name="Kyrpides N."/>
            <person name="Mavromatis K."/>
            <person name="Markowitz V."/>
            <person name="Palaniappan K."/>
            <person name="Ivanova N."/>
            <person name="Schaumberg A."/>
            <person name="Pati A."/>
            <person name="Liolios K."/>
            <person name="Nordberg H.P."/>
            <person name="Cantor M.N."/>
            <person name="Hua S.X."/>
            <person name="Woyke T."/>
        </authorList>
    </citation>
    <scope>NUCLEOTIDE SEQUENCE [LARGE SCALE GENOMIC DNA]</scope>
    <source>
        <strain evidence="2">AL2</strain>
    </source>
</reference>
<keyword evidence="2" id="KW-1185">Reference proteome</keyword>
<evidence type="ECO:0000313" key="2">
    <source>
        <dbReference type="Proteomes" id="UP000005380"/>
    </source>
</evidence>